<dbReference type="InterPro" id="IPR011856">
    <property type="entry name" value="tRNA_endonuc-like_dom_sf"/>
</dbReference>
<dbReference type="InterPro" id="IPR016984">
    <property type="entry name" value="UCP031853"/>
</dbReference>
<dbReference type="GO" id="GO:0015666">
    <property type="term" value="F:restriction endodeoxyribonuclease activity"/>
    <property type="evidence" value="ECO:0007669"/>
    <property type="project" value="TreeGrafter"/>
</dbReference>
<dbReference type="EMBL" id="FTRV01000017">
    <property type="protein sequence ID" value="SPM31945.1"/>
    <property type="molecule type" value="Genomic_DNA"/>
</dbReference>
<dbReference type="STRING" id="1841859.GCA_900157385_05472"/>
<dbReference type="Gene3D" id="3.40.1350.10">
    <property type="match status" value="1"/>
</dbReference>
<keyword evidence="2" id="KW-0540">Nuclease</keyword>
<sequence>MAVWIVKGGSQGEFEERFLAQRLVGKGGNLPDLSDVQSVEDLRAIFEEFTPDATKSQVANHVGQFWSLVRRMEKGELVVVPLKTTGTVAIGRIDGDYQYRVDLGESLHHVRPVRWINTEVPRDAFDQDLLYSFGAFITVGRVQRERAEERILAATERQSKPALSSAADGAAVATAVEEAPDVEAVAREQIRQFISAHFAGHDLARLVGDILKGHGFITMLSPPGADQGVDILAGRGPIGLDSPRVVVQVKTGQAGIEEFRSLRGLVHSRAADQGMLVAWGGFKGSVRTEAKQDYFKVRLWDAEDLLTALFSVYDRLPASVRSELPLQNIWALVPSSE</sequence>
<dbReference type="Pfam" id="PF04471">
    <property type="entry name" value="Mrr_cat"/>
    <property type="match status" value="1"/>
</dbReference>
<keyword evidence="2" id="KW-0378">Hydrolase</keyword>
<evidence type="ECO:0000313" key="2">
    <source>
        <dbReference type="EMBL" id="SPM31945.1"/>
    </source>
</evidence>
<evidence type="ECO:0000259" key="1">
    <source>
        <dbReference type="Pfam" id="PF04471"/>
    </source>
</evidence>
<protein>
    <submittedName>
        <fullName evidence="2">Predicted restriction endonuclease, Mrr-cat superfamily</fullName>
    </submittedName>
</protein>
<proteinExistence type="predicted"/>
<accession>A0A2U3NKJ0</accession>
<dbReference type="OrthoDB" id="3786994at2"/>
<dbReference type="GO" id="GO:0003677">
    <property type="term" value="F:DNA binding"/>
    <property type="evidence" value="ECO:0007669"/>
    <property type="project" value="InterPro"/>
</dbReference>
<organism evidence="2 3">
    <name type="scientific">Mycobacterium terramassiliense</name>
    <dbReference type="NCBI Taxonomy" id="1841859"/>
    <lineage>
        <taxon>Bacteria</taxon>
        <taxon>Bacillati</taxon>
        <taxon>Actinomycetota</taxon>
        <taxon>Actinomycetes</taxon>
        <taxon>Mycobacteriales</taxon>
        <taxon>Mycobacteriaceae</taxon>
        <taxon>Mycobacterium</taxon>
    </lineage>
</organism>
<keyword evidence="3" id="KW-1185">Reference proteome</keyword>
<dbReference type="GO" id="GO:0009307">
    <property type="term" value="P:DNA restriction-modification system"/>
    <property type="evidence" value="ECO:0007669"/>
    <property type="project" value="InterPro"/>
</dbReference>
<reference evidence="2 3" key="1">
    <citation type="submission" date="2017-01" db="EMBL/GenBank/DDBJ databases">
        <authorList>
            <consortium name="Urmite Genomes"/>
        </authorList>
    </citation>
    <scope>NUCLEOTIDE SEQUENCE [LARGE SCALE GENOMIC DNA]</scope>
    <source>
        <strain evidence="2 3">AB308</strain>
    </source>
</reference>
<dbReference type="PIRSF" id="PIRSF031853">
    <property type="entry name" value="UPC031853"/>
    <property type="match status" value="1"/>
</dbReference>
<dbReference type="InterPro" id="IPR011335">
    <property type="entry name" value="Restrct_endonuc-II-like"/>
</dbReference>
<dbReference type="PANTHER" id="PTHR30015">
    <property type="entry name" value="MRR RESTRICTION SYSTEM PROTEIN"/>
    <property type="match status" value="1"/>
</dbReference>
<dbReference type="GO" id="GO:0043590">
    <property type="term" value="C:bacterial nucleoid"/>
    <property type="evidence" value="ECO:0007669"/>
    <property type="project" value="TreeGrafter"/>
</dbReference>
<dbReference type="SUPFAM" id="SSF52980">
    <property type="entry name" value="Restriction endonuclease-like"/>
    <property type="match status" value="1"/>
</dbReference>
<feature type="domain" description="Restriction endonuclease type IV Mrr" evidence="1">
    <location>
        <begin position="198"/>
        <end position="307"/>
    </location>
</feature>
<keyword evidence="2" id="KW-0255">Endonuclease</keyword>
<name>A0A2U3NKJ0_9MYCO</name>
<dbReference type="RefSeq" id="WP_077103923.1">
    <property type="nucleotide sequence ID" value="NZ_LT717701.1"/>
</dbReference>
<gene>
    <name evidence="2" type="ORF">MTAB308_5470</name>
</gene>
<dbReference type="Proteomes" id="UP000241595">
    <property type="component" value="Unassembled WGS sequence"/>
</dbReference>
<dbReference type="AlphaFoldDB" id="A0A2U3NKJ0"/>
<dbReference type="InterPro" id="IPR052906">
    <property type="entry name" value="Type_IV_Methyl-Rstrct_Enzyme"/>
</dbReference>
<dbReference type="InterPro" id="IPR007560">
    <property type="entry name" value="Restrct_endonuc_IV_Mrr"/>
</dbReference>
<dbReference type="PANTHER" id="PTHR30015:SF7">
    <property type="entry name" value="TYPE IV METHYL-DIRECTED RESTRICTION ENZYME ECOKMRR"/>
    <property type="match status" value="1"/>
</dbReference>
<evidence type="ECO:0000313" key="3">
    <source>
        <dbReference type="Proteomes" id="UP000241595"/>
    </source>
</evidence>